<proteinExistence type="predicted"/>
<dbReference type="InterPro" id="IPR029068">
    <property type="entry name" value="Glyas_Bleomycin-R_OHBP_Dase"/>
</dbReference>
<comment type="caution">
    <text evidence="2">The sequence shown here is derived from an EMBL/GenBank/DDBJ whole genome shotgun (WGS) entry which is preliminary data.</text>
</comment>
<feature type="domain" description="VOC" evidence="1">
    <location>
        <begin position="4"/>
        <end position="127"/>
    </location>
</feature>
<gene>
    <name evidence="2" type="ORF">BJY22_001590</name>
</gene>
<dbReference type="Pfam" id="PF00903">
    <property type="entry name" value="Glyoxalase"/>
    <property type="match status" value="1"/>
</dbReference>
<evidence type="ECO:0000313" key="2">
    <source>
        <dbReference type="EMBL" id="NIK55873.1"/>
    </source>
</evidence>
<dbReference type="Proteomes" id="UP000555407">
    <property type="component" value="Unassembled WGS sequence"/>
</dbReference>
<reference evidence="2 3" key="1">
    <citation type="submission" date="2020-03" db="EMBL/GenBank/DDBJ databases">
        <title>Sequencing the genomes of 1000 actinobacteria strains.</title>
        <authorList>
            <person name="Klenk H.-P."/>
        </authorList>
    </citation>
    <scope>NUCLEOTIDE SEQUENCE [LARGE SCALE GENOMIC DNA]</scope>
    <source>
        <strain evidence="2 3">DSM 45490</strain>
    </source>
</reference>
<keyword evidence="3" id="KW-1185">Reference proteome</keyword>
<dbReference type="SUPFAM" id="SSF54593">
    <property type="entry name" value="Glyoxalase/Bleomycin resistance protein/Dihydroxybiphenyl dioxygenase"/>
    <property type="match status" value="1"/>
</dbReference>
<accession>A0A7X5V754</accession>
<evidence type="ECO:0000313" key="3">
    <source>
        <dbReference type="Proteomes" id="UP000555407"/>
    </source>
</evidence>
<dbReference type="EMBL" id="JAASRO010000001">
    <property type="protein sequence ID" value="NIK55873.1"/>
    <property type="molecule type" value="Genomic_DNA"/>
</dbReference>
<organism evidence="2 3">
    <name type="scientific">Kribbella shirazensis</name>
    <dbReference type="NCBI Taxonomy" id="1105143"/>
    <lineage>
        <taxon>Bacteria</taxon>
        <taxon>Bacillati</taxon>
        <taxon>Actinomycetota</taxon>
        <taxon>Actinomycetes</taxon>
        <taxon>Propionibacteriales</taxon>
        <taxon>Kribbellaceae</taxon>
        <taxon>Kribbella</taxon>
    </lineage>
</organism>
<sequence>MLRGFATVSFYATDLKAARAWYEKLLGIEAYYAVPTAEDPAYVEFRFGDYQCELGIIDAKYATHQVASAPAGAIMHWHVDDLEAELQHLLDHGATLHEPITERGNNTGFRTASVVDPFGNLIGIMNNPHYLQILQQLNA</sequence>
<dbReference type="GO" id="GO:0016829">
    <property type="term" value="F:lyase activity"/>
    <property type="evidence" value="ECO:0007669"/>
    <property type="project" value="UniProtKB-KW"/>
</dbReference>
<protein>
    <submittedName>
        <fullName evidence="2">Putative enzyme related to lactoylglutathione lyase</fullName>
    </submittedName>
</protein>
<name>A0A7X5V754_9ACTN</name>
<dbReference type="PROSITE" id="PS51819">
    <property type="entry name" value="VOC"/>
    <property type="match status" value="1"/>
</dbReference>
<dbReference type="AlphaFoldDB" id="A0A7X5V754"/>
<dbReference type="RefSeq" id="WP_167204854.1">
    <property type="nucleotide sequence ID" value="NZ_JAASRO010000001.1"/>
</dbReference>
<dbReference type="InterPro" id="IPR004360">
    <property type="entry name" value="Glyas_Fos-R_dOase_dom"/>
</dbReference>
<evidence type="ECO:0000259" key="1">
    <source>
        <dbReference type="PROSITE" id="PS51819"/>
    </source>
</evidence>
<keyword evidence="2" id="KW-0456">Lyase</keyword>
<dbReference type="CDD" id="cd06587">
    <property type="entry name" value="VOC"/>
    <property type="match status" value="1"/>
</dbReference>
<dbReference type="Gene3D" id="3.10.180.10">
    <property type="entry name" value="2,3-Dihydroxybiphenyl 1,2-Dioxygenase, domain 1"/>
    <property type="match status" value="1"/>
</dbReference>
<dbReference type="InterPro" id="IPR037523">
    <property type="entry name" value="VOC_core"/>
</dbReference>